<dbReference type="Gene3D" id="1.10.3470.10">
    <property type="entry name" value="ABC transporter involved in vitamin B12 uptake, BtuC"/>
    <property type="match status" value="1"/>
</dbReference>
<feature type="transmembrane region" description="Helical" evidence="8">
    <location>
        <begin position="159"/>
        <end position="189"/>
    </location>
</feature>
<evidence type="ECO:0000256" key="2">
    <source>
        <dbReference type="ARBA" id="ARBA00008034"/>
    </source>
</evidence>
<gene>
    <name evidence="9" type="ORF">D6T64_16755</name>
</gene>
<feature type="transmembrane region" description="Helical" evidence="8">
    <location>
        <begin position="102"/>
        <end position="121"/>
    </location>
</feature>
<feature type="transmembrane region" description="Helical" evidence="8">
    <location>
        <begin position="281"/>
        <end position="301"/>
    </location>
</feature>
<name>A0A3A5MC67_9MICO</name>
<feature type="region of interest" description="Disordered" evidence="7">
    <location>
        <begin position="1"/>
        <end position="60"/>
    </location>
</feature>
<evidence type="ECO:0000313" key="9">
    <source>
        <dbReference type="EMBL" id="RJT87082.1"/>
    </source>
</evidence>
<dbReference type="Proteomes" id="UP000272015">
    <property type="component" value="Unassembled WGS sequence"/>
</dbReference>
<proteinExistence type="inferred from homology"/>
<evidence type="ECO:0000256" key="1">
    <source>
        <dbReference type="ARBA" id="ARBA00004141"/>
    </source>
</evidence>
<evidence type="ECO:0000256" key="6">
    <source>
        <dbReference type="RuleBase" id="RU003943"/>
    </source>
</evidence>
<reference evidence="9 10" key="1">
    <citation type="submission" date="2018-09" db="EMBL/GenBank/DDBJ databases">
        <title>Novel species of Cryobacterium.</title>
        <authorList>
            <person name="Liu Q."/>
            <person name="Xin Y.-H."/>
        </authorList>
    </citation>
    <scope>NUCLEOTIDE SEQUENCE [LARGE SCALE GENOMIC DNA]</scope>
    <source>
        <strain evidence="9 10">Hh39</strain>
    </source>
</reference>
<dbReference type="GO" id="GO:0055085">
    <property type="term" value="P:transmembrane transport"/>
    <property type="evidence" value="ECO:0007669"/>
    <property type="project" value="InterPro"/>
</dbReference>
<dbReference type="AlphaFoldDB" id="A0A3A5MC67"/>
<keyword evidence="5 8" id="KW-0472">Membrane</keyword>
<dbReference type="InterPro" id="IPR001626">
    <property type="entry name" value="ABC_TroCD"/>
</dbReference>
<dbReference type="OrthoDB" id="3260923at2"/>
<evidence type="ECO:0000256" key="3">
    <source>
        <dbReference type="ARBA" id="ARBA00022692"/>
    </source>
</evidence>
<organism evidence="9 10">
    <name type="scientific">Cryobacterium melibiosiphilum</name>
    <dbReference type="NCBI Taxonomy" id="995039"/>
    <lineage>
        <taxon>Bacteria</taxon>
        <taxon>Bacillati</taxon>
        <taxon>Actinomycetota</taxon>
        <taxon>Actinomycetes</taxon>
        <taxon>Micrococcales</taxon>
        <taxon>Microbacteriaceae</taxon>
        <taxon>Cryobacterium</taxon>
    </lineage>
</organism>
<feature type="compositionally biased region" description="Basic residues" evidence="7">
    <location>
        <begin position="1"/>
        <end position="10"/>
    </location>
</feature>
<accession>A0A3A5MC67</accession>
<evidence type="ECO:0000256" key="8">
    <source>
        <dbReference type="SAM" id="Phobius"/>
    </source>
</evidence>
<dbReference type="InterPro" id="IPR037294">
    <property type="entry name" value="ABC_BtuC-like"/>
</dbReference>
<dbReference type="EMBL" id="QZVS01000092">
    <property type="protein sequence ID" value="RJT87082.1"/>
    <property type="molecule type" value="Genomic_DNA"/>
</dbReference>
<dbReference type="PANTHER" id="PTHR30477:SF0">
    <property type="entry name" value="METAL TRANSPORT SYSTEM MEMBRANE PROTEIN TM_0125-RELATED"/>
    <property type="match status" value="1"/>
</dbReference>
<feature type="compositionally biased region" description="Low complexity" evidence="7">
    <location>
        <begin position="45"/>
        <end position="55"/>
    </location>
</feature>
<evidence type="ECO:0000256" key="4">
    <source>
        <dbReference type="ARBA" id="ARBA00022989"/>
    </source>
</evidence>
<evidence type="ECO:0000256" key="5">
    <source>
        <dbReference type="ARBA" id="ARBA00023136"/>
    </source>
</evidence>
<feature type="transmembrane region" description="Helical" evidence="8">
    <location>
        <begin position="128"/>
        <end position="147"/>
    </location>
</feature>
<comment type="caution">
    <text evidence="9">The sequence shown here is derived from an EMBL/GenBank/DDBJ whole genome shotgun (WGS) entry which is preliminary data.</text>
</comment>
<feature type="transmembrane region" description="Helical" evidence="8">
    <location>
        <begin position="257"/>
        <end position="275"/>
    </location>
</feature>
<dbReference type="Pfam" id="PF00950">
    <property type="entry name" value="ABC-3"/>
    <property type="match status" value="1"/>
</dbReference>
<evidence type="ECO:0000256" key="7">
    <source>
        <dbReference type="SAM" id="MobiDB-lite"/>
    </source>
</evidence>
<dbReference type="SUPFAM" id="SSF81345">
    <property type="entry name" value="ABC transporter involved in vitamin B12 uptake, BtuC"/>
    <property type="match status" value="1"/>
</dbReference>
<protein>
    <submittedName>
        <fullName evidence="9">Metal ABC transporter permease</fullName>
    </submittedName>
</protein>
<feature type="transmembrane region" description="Helical" evidence="8">
    <location>
        <begin position="233"/>
        <end position="250"/>
    </location>
</feature>
<sequence>MRPAQRRRWRVPPPPTGSVADGLLRTGPARRGDDRRPQRARRYPRGAAPPHLLRPGPHPRDLPGLVGTLVVLRRRTFFAQALTHATFPGAIGAAMLGWSIPLGAAIASVVIVGIMTLIGRVKRQGSQVASGILLTAGFALGVTLQALNPSLPVHVDSYLVGSILTVTTGDLVLATSVLGLAVLVLAVFGKQILFSTFDVTGYRAAGYREWPIEVLTLALITATVVTAMPAVGAILAIALIAAPAAAARLVTRSASHIFVVAPVLGAVSGVSGVLLSRSLDVAAGPAIALCAAALFVVALLVRSLERMWLRLKT</sequence>
<dbReference type="PANTHER" id="PTHR30477">
    <property type="entry name" value="ABC-TRANSPORTER METAL-BINDING PROTEIN"/>
    <property type="match status" value="1"/>
</dbReference>
<keyword evidence="6" id="KW-0813">Transport</keyword>
<dbReference type="GO" id="GO:0043190">
    <property type="term" value="C:ATP-binding cassette (ABC) transporter complex"/>
    <property type="evidence" value="ECO:0007669"/>
    <property type="project" value="InterPro"/>
</dbReference>
<feature type="transmembrane region" description="Helical" evidence="8">
    <location>
        <begin position="77"/>
        <end position="96"/>
    </location>
</feature>
<evidence type="ECO:0000313" key="10">
    <source>
        <dbReference type="Proteomes" id="UP000272015"/>
    </source>
</evidence>
<keyword evidence="4 8" id="KW-1133">Transmembrane helix</keyword>
<comment type="subcellular location">
    <subcellularLocation>
        <location evidence="6">Cell membrane</location>
        <topology evidence="6">Multi-pass membrane protein</topology>
    </subcellularLocation>
    <subcellularLocation>
        <location evidence="1">Membrane</location>
        <topology evidence="1">Multi-pass membrane protein</topology>
    </subcellularLocation>
</comment>
<keyword evidence="3 6" id="KW-0812">Transmembrane</keyword>
<keyword evidence="10" id="KW-1185">Reference proteome</keyword>
<feature type="transmembrane region" description="Helical" evidence="8">
    <location>
        <begin position="210"/>
        <end position="227"/>
    </location>
</feature>
<comment type="similarity">
    <text evidence="2 6">Belongs to the ABC-3 integral membrane protein family.</text>
</comment>